<sequence length="2990" mass="328748">FRVLEVPEDYTATLSLPINDLHKFTQYSVVVQAFNAGGKGPLSKQVIAVTSESIPTKPPQDVKCSVLSSKSIHVTWQPPPLASIHGVLQGFKVIHKPIINQMESRAPHVTTLNSTTKITIQNLDKFTNYSILVLATTRRGDGVKSEPIFCRTFQDIPDAPSDIKVFPVSAHSVIVAWKDPTHPNGLITHYTVYVKQSGMTNEEKLNKIPIKGNVTYYEINNLKQNENYQFKVTASTSIGEGPSSRVVSQSPNNKSRAAKIAGFGKSIVATQGDDVLLPCNVLDATAATRMDDGNVLDLTNNKHTTLADGSLLLRNAEEQDTDNYTCHIKNEHGQDYITFNLIIQFPFVEISLVTTSSIDIQWKVDRNGGSPILGYKLYYKHDQSDWDLIDLDGAVNFYHLDGLHCGTKYQLYMVAHNKLGRGKATRVLTSGTKGSVPISPTKSSLIDARSSFISLNLDSWLVDKCPVKYFVIEYKTRTSSQWKLLSDDVKPDSHKIVLSDLLPATWYNLRMITHSSAGTAAAEYTFATLTLDGGTIMPEIMSDDASKTPIAFKFELKHMIAVITGTLVVILIIVIVWICNQSAKAKKTTDEDQCTQTGPKFFNGIPQSECESDSNYNGSCSYAGKSTMRRDFYNSLRKEEVAPYATGHLSDHYQAEELAMFNANHPMMGFNNMMSATTVPFYPQGRASITPEELANAEFLHHHGQNQGFATAPPMSDCYGRNPETYQINNKMDGMTLPPPPPPPPLPTQGAAETTFTFLSLAEEAAAAAKDKAQKNEKHDSDRLLLVESHGIRAFNADIIMAFYSGLLIILFTISYGDNADALQVPEFSNEPPFRVQFSNSTGTKIPCTANASPPMKISWILIDETPVSNVNRLRTVQTDGTLVFPPFEAKDYRQDMHAVTYKCVATNAAARIISREVHVQAVMDQPFEPHVYDAFATKGSTAAIKCVISGIVTKYVIVDTWIKDNQQEITTSFFDDKKYTVANTGDLLISNVDSADAGRSYRCIAKHRLTGKVKTSATAGKLFVTESQGNVPSKILDTEKTISAVVGGQAVLPCVGQGHPSPIIKWFKKNDEGKLVPISIGENMKTTLLALIIRNVQDSYSGLYLCVAENVAGSARKEITLNVQKSLEIVVNTQHLQLESGGSQGLVCDVKGAAEFAISWYRNGDLMPNKNGMKNLNLDQSGIYQCFAKSEDDMVHATAQHSGDSVNLECKASSNPIATITWYLDDQKLSTSDSIKITEKVENNELSASVLSLNKLTVENGGTYSCQAINNVGIDTYSARINVYGKLGMRSMTHKTVVAGDSFIINCPFYGYPISNIEWQKDSQELPIMFHQKVFPNGTLIVSNVKKGLDDGKYSCIVSNIQSEKAVGTVEMVVMIAPKIMPFSFQEDLLREGMRARLQCVVSEGDSPITIEWLKDNAVIPSQLDIKIQQLDEFSSILNIGQVTPKHNGNYTCKAKNAATTVEHSAVLNVNVPPKIIPFAFVDDQFYKGMRAHITCAVSQGDPPLNFQWLKDDRPIPASSEDVTTRQYDKYTSSLSIDSVTSVHTGNYTCVVSNRAVTVSHTAQLLVHVAPRIIPFSFQDKSVVEGRQARVMCGLIEGDAPVTFTWLKDGLPIKQPDIQISRIDDNYSILSIHNVNRGHTGNYTCVATNRATSSQFTAPKIIPFSFQDDQLFVGVFARVSCVVYQGDLPIAMKWFKDNQPLSTLEGVNVRQVDQFSSMLTIEKVQQVHSGNYTCTATNSAASASSTAILVVNVPPKIVPFTFQDGHLLEGMQVRVSCVISRGDLPLNISWLKNNNQLPEDHSVNVHNLDDYSSVLSIDPVTKKHDGNYTCIATNVAGSDYFIATLIVYELPKWVVKPNNTKISIGSTALMPCIATGFPKPKTTWYKVKGSNPRGETDVVKNENGYKLLSNGSLEIHNVNLKHAGYYFCLSNNTIGSISAMALLSISFPPQIHKKLQNNTVRKGDSVYFKCVAHGDQPMKFIWYVNGHAVNQTTTINGYLIKQSNDTASVTSEFAIKKNRRKHSTSFICSAENSYGTENANIQPTQTPDPPRDIKIIEANNRTVVIGWQTPFDGNMPVNKFILQYKLVADTWETGVRNLTLPGHKLQSAISSLKPSANYNVRIIAGNDIGMSLPSEEIEVLMPDQAPAGPPLNVNAIATDSNSLKVSWQAPHTQLRNGIIKGYNIGYKIASSSGAYQFRMLEVPEDYTATLSLPINDLHKFTQYSVVVQAFNDGGKGPLSKQVIAVTSESIPTKPPRDIKCSVLSSQSIHLTWQPPPQSSIHGMLQGFKVNYKLVTDQKDATPQIQSLDGTSTKMTVQNLEKYTNYSVQISAMTRMGDGVKSEPVFCRTLEDIPSAPSDVKVFPVSAQSIIIAWKPPIRANGLITKYTVYEKQSGSTSKDIKKHEIRGNITNYQLADLKPTETYQLWLTASTSVGESASSRVVSQSPNSKLHAAKIAGFGTTIVITQGEDVLLACKSVGMPPPQQKWMSDGNGVDLDTRHTTLGDGSLLIKDTDEHDSDNYTCHVQNEHGQDYITYNLIVQSAPGVPFVEISLVTTSSIDVQWKVDRNGGSPIQGYKLYYKHDQSDWEIIDLDGAMNSYHLDGLHCGTKYQLYMVAYNKLGQGKATHVIAAGTKGGIPISPSKSKLIDEGSTYVTINLDSWLVDKCPIKYFVVEYKTRNSAQWRLLSDDITSEKHKLSLSDLSPATWYNLRIITHSSAGTAAAEYTFATLAVDGATIIPDTMSDEANIRPIAFKFELKHMIAVTSGTLILILVVVIVWICNQTTKSKKSHSRKSAPQFFPQSECGSDTTYTGTYGYAPGKSTLRKDYHNSLRKGDVAPYATGHFSDHYQAEELLHANHPMMGFGNMMSVTTVPFYPQGHASIPPEGLVFPTNAQFHHDFATAPPMSDCYGGNSAYQFKGQATPQRKMDDITFSVPPTPPPPPTQSIAETTFTFPPLTDAPDAAANDGKDTAGMNGKYDAPWDGKGKTDKK</sequence>
<feature type="transmembrane region" description="Helical" evidence="13">
    <location>
        <begin position="2760"/>
        <end position="2780"/>
    </location>
</feature>
<keyword evidence="2" id="KW-1003">Cell membrane</keyword>
<evidence type="ECO:0000256" key="2">
    <source>
        <dbReference type="ARBA" id="ARBA00022475"/>
    </source>
</evidence>
<keyword evidence="5" id="KW-0677">Repeat</keyword>
<dbReference type="PROSITE" id="PS50835">
    <property type="entry name" value="IG_LIKE"/>
    <property type="match status" value="15"/>
</dbReference>
<keyword evidence="9" id="KW-1015">Disulfide bond</keyword>
<dbReference type="PANTHER" id="PTHR44170">
    <property type="entry name" value="PROTEIN SIDEKICK"/>
    <property type="match status" value="1"/>
</dbReference>
<dbReference type="Pfam" id="PF07679">
    <property type="entry name" value="I-set"/>
    <property type="match status" value="4"/>
</dbReference>
<evidence type="ECO:0000259" key="14">
    <source>
        <dbReference type="PROSITE" id="PS50835"/>
    </source>
</evidence>
<dbReference type="InterPro" id="IPR036179">
    <property type="entry name" value="Ig-like_dom_sf"/>
</dbReference>
<feature type="domain" description="Ig-like" evidence="14">
    <location>
        <begin position="1572"/>
        <end position="1658"/>
    </location>
</feature>
<keyword evidence="6" id="KW-0130">Cell adhesion</keyword>
<feature type="domain" description="Fibronectin type-III" evidence="15">
    <location>
        <begin position="2150"/>
        <end position="2250"/>
    </location>
</feature>
<dbReference type="InterPro" id="IPR003598">
    <property type="entry name" value="Ig_sub2"/>
</dbReference>
<dbReference type="PROSITE" id="PS50853">
    <property type="entry name" value="FN3"/>
    <property type="match status" value="11"/>
</dbReference>
<feature type="domain" description="Fibronectin type-III" evidence="15">
    <location>
        <begin position="2356"/>
        <end position="2450"/>
    </location>
</feature>
<feature type="domain" description="Ig-like" evidence="14">
    <location>
        <begin position="826"/>
        <end position="915"/>
    </location>
</feature>
<dbReference type="FunFam" id="2.60.40.10:FF:000093">
    <property type="entry name" value="Down syndrome cell adhesion molecule, isoform B"/>
    <property type="match status" value="2"/>
</dbReference>
<protein>
    <recommendedName>
        <fullName evidence="18">Down syndrome cell adhesion molecule-like protein Dscam2</fullName>
    </recommendedName>
</protein>
<reference evidence="17" key="1">
    <citation type="submission" date="2011-05" db="EMBL/GenBank/DDBJ databases">
        <authorList>
            <person name="Richards S.R."/>
            <person name="Qu J."/>
            <person name="Jiang H."/>
            <person name="Jhangiani S.N."/>
            <person name="Agravi P."/>
            <person name="Goodspeed R."/>
            <person name="Gross S."/>
            <person name="Mandapat C."/>
            <person name="Jackson L."/>
            <person name="Mathew T."/>
            <person name="Pu L."/>
            <person name="Thornton R."/>
            <person name="Saada N."/>
            <person name="Wilczek-Boney K.B."/>
            <person name="Lee S."/>
            <person name="Kovar C."/>
            <person name="Wu Y."/>
            <person name="Scherer S.E."/>
            <person name="Worley K.C."/>
            <person name="Muzny D.M."/>
            <person name="Gibbs R."/>
        </authorList>
    </citation>
    <scope>NUCLEOTIDE SEQUENCE</scope>
    <source>
        <strain evidence="17">Brora</strain>
    </source>
</reference>
<dbReference type="PANTHER" id="PTHR44170:SF53">
    <property type="entry name" value="DS CELL ADHESION MOLECULE LIKE 1"/>
    <property type="match status" value="1"/>
</dbReference>
<evidence type="ECO:0000256" key="12">
    <source>
        <dbReference type="SAM" id="MobiDB-lite"/>
    </source>
</evidence>
<dbReference type="STRING" id="126957.T1J186"/>
<feature type="transmembrane region" description="Helical" evidence="13">
    <location>
        <begin position="559"/>
        <end position="579"/>
    </location>
</feature>
<feature type="compositionally biased region" description="Basic and acidic residues" evidence="12">
    <location>
        <begin position="2979"/>
        <end position="2990"/>
    </location>
</feature>
<feature type="domain" description="Ig-like" evidence="14">
    <location>
        <begin position="930"/>
        <end position="1020"/>
    </location>
</feature>
<feature type="domain" description="Ig-like" evidence="14">
    <location>
        <begin position="1301"/>
        <end position="1369"/>
    </location>
</feature>
<feature type="domain" description="Ig-like" evidence="14">
    <location>
        <begin position="2447"/>
        <end position="2535"/>
    </location>
</feature>
<dbReference type="SUPFAM" id="SSF48726">
    <property type="entry name" value="Immunoglobulin"/>
    <property type="match status" value="14"/>
</dbReference>
<evidence type="ECO:0000313" key="16">
    <source>
        <dbReference type="EnsemblMetazoa" id="SMAR007303-PA"/>
    </source>
</evidence>
<keyword evidence="4" id="KW-0732">Signal</keyword>
<dbReference type="HOGENOM" id="CLU_226139_0_0_1"/>
<keyword evidence="17" id="KW-1185">Reference proteome</keyword>
<dbReference type="InterPro" id="IPR003961">
    <property type="entry name" value="FN3_dom"/>
</dbReference>
<feature type="domain" description="Ig-like" evidence="14">
    <location>
        <begin position="1475"/>
        <end position="1561"/>
    </location>
</feature>
<evidence type="ECO:0000313" key="17">
    <source>
        <dbReference type="Proteomes" id="UP000014500"/>
    </source>
</evidence>
<dbReference type="GO" id="GO:0030154">
    <property type="term" value="P:cell differentiation"/>
    <property type="evidence" value="ECO:0007669"/>
    <property type="project" value="UniProtKB-ARBA"/>
</dbReference>
<feature type="domain" description="Ig-like" evidence="14">
    <location>
        <begin position="1852"/>
        <end position="1945"/>
    </location>
</feature>
<dbReference type="Pfam" id="PF00041">
    <property type="entry name" value="fn3"/>
    <property type="match status" value="8"/>
</dbReference>
<proteinExistence type="predicted"/>
<dbReference type="CDD" id="cd00063">
    <property type="entry name" value="FN3"/>
    <property type="match status" value="11"/>
</dbReference>
<evidence type="ECO:0000256" key="7">
    <source>
        <dbReference type="ARBA" id="ARBA00022989"/>
    </source>
</evidence>
<dbReference type="EnsemblMetazoa" id="SMAR007303-RA">
    <property type="protein sequence ID" value="SMAR007303-PA"/>
    <property type="gene ID" value="SMAR007303"/>
</dbReference>
<feature type="domain" description="Fibronectin type-III" evidence="15">
    <location>
        <begin position="439"/>
        <end position="533"/>
    </location>
</feature>
<dbReference type="InterPro" id="IPR013151">
    <property type="entry name" value="Immunoglobulin_dom"/>
</dbReference>
<dbReference type="GO" id="GO:0005886">
    <property type="term" value="C:plasma membrane"/>
    <property type="evidence" value="ECO:0007669"/>
    <property type="project" value="UniProtKB-SubCell"/>
</dbReference>
<dbReference type="FunFam" id="2.60.40.10:FF:000120">
    <property type="entry name" value="Down syndrome cell adhesion molecule like 1"/>
    <property type="match status" value="1"/>
</dbReference>
<dbReference type="InterPro" id="IPR003599">
    <property type="entry name" value="Ig_sub"/>
</dbReference>
<feature type="transmembrane region" description="Helical" evidence="13">
    <location>
        <begin position="799"/>
        <end position="817"/>
    </location>
</feature>
<feature type="region of interest" description="Disordered" evidence="12">
    <location>
        <begin position="2937"/>
        <end position="2990"/>
    </location>
</feature>
<keyword evidence="3 13" id="KW-0812">Transmembrane</keyword>
<keyword evidence="8 13" id="KW-0472">Membrane</keyword>
<dbReference type="Pfam" id="PF25059">
    <property type="entry name" value="FN3_DSCAM-DSCAML_C"/>
    <property type="match status" value="2"/>
</dbReference>
<evidence type="ECO:0000256" key="11">
    <source>
        <dbReference type="ARBA" id="ARBA00023319"/>
    </source>
</evidence>
<name>T1J186_STRMM</name>
<dbReference type="InterPro" id="IPR013098">
    <property type="entry name" value="Ig_I-set"/>
</dbReference>
<evidence type="ECO:0000256" key="4">
    <source>
        <dbReference type="ARBA" id="ARBA00022729"/>
    </source>
</evidence>
<keyword evidence="11" id="KW-0393">Immunoglobulin domain</keyword>
<dbReference type="Proteomes" id="UP000014500">
    <property type="component" value="Unassembled WGS sequence"/>
</dbReference>
<evidence type="ECO:0000259" key="15">
    <source>
        <dbReference type="PROSITE" id="PS50853"/>
    </source>
</evidence>
<evidence type="ECO:0000256" key="5">
    <source>
        <dbReference type="ARBA" id="ARBA00022737"/>
    </source>
</evidence>
<dbReference type="InterPro" id="IPR056754">
    <property type="entry name" value="DSCAM/DSCAML_C"/>
</dbReference>
<evidence type="ECO:0000256" key="6">
    <source>
        <dbReference type="ARBA" id="ARBA00022889"/>
    </source>
</evidence>
<dbReference type="SUPFAM" id="SSF49265">
    <property type="entry name" value="Fibronectin type III"/>
    <property type="match status" value="6"/>
</dbReference>
<dbReference type="SMART" id="SM00408">
    <property type="entry name" value="IGc2"/>
    <property type="match status" value="15"/>
</dbReference>
<dbReference type="Pfam" id="PF00047">
    <property type="entry name" value="ig"/>
    <property type="match status" value="1"/>
</dbReference>
<dbReference type="PhylomeDB" id="T1J186"/>
<keyword evidence="7 13" id="KW-1133">Transmembrane helix</keyword>
<feature type="domain" description="Ig-like" evidence="14">
    <location>
        <begin position="1033"/>
        <end position="1123"/>
    </location>
</feature>
<evidence type="ECO:0008006" key="18">
    <source>
        <dbReference type="Google" id="ProtNLM"/>
    </source>
</evidence>
<evidence type="ECO:0000256" key="10">
    <source>
        <dbReference type="ARBA" id="ARBA00023180"/>
    </source>
</evidence>
<dbReference type="Pfam" id="PF13927">
    <property type="entry name" value="Ig_3"/>
    <property type="match status" value="7"/>
</dbReference>
<dbReference type="InterPro" id="IPR007110">
    <property type="entry name" value="Ig-like_dom"/>
</dbReference>
<evidence type="ECO:0000256" key="9">
    <source>
        <dbReference type="ARBA" id="ARBA00023157"/>
    </source>
</evidence>
<feature type="domain" description="Ig-like" evidence="14">
    <location>
        <begin position="1204"/>
        <end position="1283"/>
    </location>
</feature>
<dbReference type="eggNOG" id="KOG3510">
    <property type="taxonomic scope" value="Eukaryota"/>
</dbReference>
<feature type="domain" description="Fibronectin type-III" evidence="15">
    <location>
        <begin position="343"/>
        <end position="435"/>
    </location>
</feature>
<feature type="domain" description="Ig-like" evidence="14">
    <location>
        <begin position="1660"/>
        <end position="1751"/>
    </location>
</feature>
<evidence type="ECO:0000256" key="13">
    <source>
        <dbReference type="SAM" id="Phobius"/>
    </source>
</evidence>
<feature type="domain" description="Fibronectin type-III" evidence="15">
    <location>
        <begin position="159"/>
        <end position="254"/>
    </location>
</feature>
<dbReference type="FunFam" id="2.60.40.10:FF:000032">
    <property type="entry name" value="palladin isoform X1"/>
    <property type="match status" value="1"/>
</dbReference>
<evidence type="ECO:0000256" key="8">
    <source>
        <dbReference type="ARBA" id="ARBA00023136"/>
    </source>
</evidence>
<dbReference type="InterPro" id="IPR036116">
    <property type="entry name" value="FN3_sf"/>
</dbReference>
<dbReference type="GO" id="GO:0009653">
    <property type="term" value="P:anatomical structure morphogenesis"/>
    <property type="evidence" value="ECO:0007669"/>
    <property type="project" value="UniProtKB-ARBA"/>
</dbReference>
<dbReference type="EMBL" id="AFFK01020811">
    <property type="status" value="NOT_ANNOTATED_CDS"/>
    <property type="molecule type" value="Genomic_DNA"/>
</dbReference>
<dbReference type="GO" id="GO:0098609">
    <property type="term" value="P:cell-cell adhesion"/>
    <property type="evidence" value="ECO:0007669"/>
    <property type="project" value="TreeGrafter"/>
</dbReference>
<dbReference type="FunFam" id="2.60.40.10:FF:000017">
    <property type="entry name" value="Down syndrome cell adhesion molecule b"/>
    <property type="match status" value="3"/>
</dbReference>
<reference evidence="16" key="2">
    <citation type="submission" date="2015-02" db="UniProtKB">
        <authorList>
            <consortium name="EnsemblMetazoa"/>
        </authorList>
    </citation>
    <scope>IDENTIFICATION</scope>
</reference>
<dbReference type="FunFam" id="2.60.40.10:FF:000333">
    <property type="entry name" value="Down syndrome cell adhesion molecule"/>
    <property type="match status" value="3"/>
</dbReference>
<dbReference type="InterPro" id="IPR013783">
    <property type="entry name" value="Ig-like_fold"/>
</dbReference>
<feature type="domain" description="Fibronectin type-III" evidence="15">
    <location>
        <begin position="58"/>
        <end position="155"/>
    </location>
</feature>
<comment type="subcellular location">
    <subcellularLocation>
        <location evidence="1">Cell membrane</location>
        <topology evidence="1">Single-pass type I membrane protein</topology>
    </subcellularLocation>
</comment>
<feature type="domain" description="Fibronectin type-III" evidence="15">
    <location>
        <begin position="2543"/>
        <end position="2636"/>
    </location>
</feature>
<evidence type="ECO:0000256" key="1">
    <source>
        <dbReference type="ARBA" id="ARBA00004251"/>
    </source>
</evidence>
<feature type="domain" description="Ig-like" evidence="14">
    <location>
        <begin position="1756"/>
        <end position="1847"/>
    </location>
</feature>
<organism evidence="16 17">
    <name type="scientific">Strigamia maritima</name>
    <name type="common">European centipede</name>
    <name type="synonym">Geophilus maritimus</name>
    <dbReference type="NCBI Taxonomy" id="126957"/>
    <lineage>
        <taxon>Eukaryota</taxon>
        <taxon>Metazoa</taxon>
        <taxon>Ecdysozoa</taxon>
        <taxon>Arthropoda</taxon>
        <taxon>Myriapoda</taxon>
        <taxon>Chilopoda</taxon>
        <taxon>Pleurostigmophora</taxon>
        <taxon>Geophilomorpha</taxon>
        <taxon>Linotaeniidae</taxon>
        <taxon>Strigamia</taxon>
    </lineage>
</organism>
<feature type="domain" description="Fibronectin type-III" evidence="15">
    <location>
        <begin position="1"/>
        <end position="53"/>
    </location>
</feature>
<keyword evidence="10" id="KW-0325">Glycoprotein</keyword>
<feature type="domain" description="Ig-like" evidence="14">
    <location>
        <begin position="242"/>
        <end position="338"/>
    </location>
</feature>
<feature type="domain" description="Fibronectin type-III" evidence="15">
    <location>
        <begin position="2050"/>
        <end position="2145"/>
    </location>
</feature>
<dbReference type="SMART" id="SM00060">
    <property type="entry name" value="FN3"/>
    <property type="match status" value="10"/>
</dbReference>
<evidence type="ECO:0000256" key="3">
    <source>
        <dbReference type="ARBA" id="ARBA00022692"/>
    </source>
</evidence>
<dbReference type="Gene3D" id="2.60.40.10">
    <property type="entry name" value="Immunoglobulins"/>
    <property type="match status" value="26"/>
</dbReference>
<accession>T1J186</accession>
<feature type="domain" description="Ig-like" evidence="14">
    <location>
        <begin position="1128"/>
        <end position="1203"/>
    </location>
</feature>
<dbReference type="SMART" id="SM00409">
    <property type="entry name" value="IG"/>
    <property type="match status" value="13"/>
</dbReference>
<feature type="domain" description="Fibronectin type-III" evidence="15">
    <location>
        <begin position="2640"/>
        <end position="2732"/>
    </location>
</feature>
<feature type="domain" description="Ig-like" evidence="14">
    <location>
        <begin position="1950"/>
        <end position="2043"/>
    </location>
</feature>
<feature type="domain" description="Fibronectin type-III" evidence="15">
    <location>
        <begin position="2255"/>
        <end position="2352"/>
    </location>
</feature>
<feature type="domain" description="Ig-like" evidence="14">
    <location>
        <begin position="1379"/>
        <end position="1470"/>
    </location>
</feature>